<accession>A0ABY4GMY3</accession>
<protein>
    <submittedName>
        <fullName evidence="1">Uncharacterized protein</fullName>
    </submittedName>
</protein>
<dbReference type="Proteomes" id="UP000831537">
    <property type="component" value="Chromosome"/>
</dbReference>
<organism evidence="1 2">
    <name type="scientific">Gracilibacillus salinarum</name>
    <dbReference type="NCBI Taxonomy" id="2932255"/>
    <lineage>
        <taxon>Bacteria</taxon>
        <taxon>Bacillati</taxon>
        <taxon>Bacillota</taxon>
        <taxon>Bacilli</taxon>
        <taxon>Bacillales</taxon>
        <taxon>Bacillaceae</taxon>
        <taxon>Gracilibacillus</taxon>
    </lineage>
</organism>
<dbReference type="EMBL" id="CP095071">
    <property type="protein sequence ID" value="UOQ85548.1"/>
    <property type="molecule type" value="Genomic_DNA"/>
</dbReference>
<evidence type="ECO:0000313" key="1">
    <source>
        <dbReference type="EMBL" id="UOQ85548.1"/>
    </source>
</evidence>
<name>A0ABY4GMY3_9BACI</name>
<keyword evidence="2" id="KW-1185">Reference proteome</keyword>
<dbReference type="RefSeq" id="WP_244745363.1">
    <property type="nucleotide sequence ID" value="NZ_CP095071.1"/>
</dbReference>
<sequence length="98" mass="10385">MKGKKANVCALNPIDCTRVKSAADSATSSASARYVFSVPHNGNGCIDKLMTNSIVSNEAKKFAEAHECRASGQPANEHYPVSVSEMLSGISIFQPPTI</sequence>
<reference evidence="1 2" key="1">
    <citation type="submission" date="2022-04" db="EMBL/GenBank/DDBJ databases">
        <title>Gracilibacillus sp. isolated from saltern.</title>
        <authorList>
            <person name="Won M."/>
            <person name="Lee C.-M."/>
            <person name="Woen H.-Y."/>
            <person name="Kwon S.-W."/>
        </authorList>
    </citation>
    <scope>NUCLEOTIDE SEQUENCE [LARGE SCALE GENOMIC DNA]</scope>
    <source>
        <strain evidence="1 2">SSPM10-3</strain>
    </source>
</reference>
<gene>
    <name evidence="1" type="ORF">MUN87_01185</name>
</gene>
<proteinExistence type="predicted"/>
<evidence type="ECO:0000313" key="2">
    <source>
        <dbReference type="Proteomes" id="UP000831537"/>
    </source>
</evidence>